<protein>
    <submittedName>
        <fullName evidence="9">DUF202 domain-containing protein</fullName>
    </submittedName>
</protein>
<keyword evidence="4 7" id="KW-1133">Transmembrane helix</keyword>
<comment type="subcellular location">
    <subcellularLocation>
        <location evidence="1">Cell membrane</location>
        <topology evidence="1">Multi-pass membrane protein</topology>
    </subcellularLocation>
</comment>
<evidence type="ECO:0000313" key="10">
    <source>
        <dbReference type="Proteomes" id="UP000677875"/>
    </source>
</evidence>
<comment type="caution">
    <text evidence="9">The sequence shown here is derived from an EMBL/GenBank/DDBJ whole genome shotgun (WGS) entry which is preliminary data.</text>
</comment>
<dbReference type="PANTHER" id="PTHR34187:SF2">
    <property type="entry name" value="DUF202 DOMAIN-CONTAINING PROTEIN"/>
    <property type="match status" value="1"/>
</dbReference>
<reference evidence="9" key="1">
    <citation type="submission" date="2021-04" db="EMBL/GenBank/DDBJ databases">
        <title>Genome seq and assembly of Streptomyces sp. RG38.</title>
        <authorList>
            <person name="Chhetri G."/>
        </authorList>
    </citation>
    <scope>NUCLEOTIDE SEQUENCE</scope>
    <source>
        <strain evidence="9">RG38</strain>
    </source>
</reference>
<feature type="region of interest" description="Disordered" evidence="6">
    <location>
        <begin position="1"/>
        <end position="25"/>
    </location>
</feature>
<keyword evidence="3 7" id="KW-0812">Transmembrane</keyword>
<dbReference type="GO" id="GO:0005886">
    <property type="term" value="C:plasma membrane"/>
    <property type="evidence" value="ECO:0007669"/>
    <property type="project" value="UniProtKB-SubCell"/>
</dbReference>
<evidence type="ECO:0000256" key="2">
    <source>
        <dbReference type="ARBA" id="ARBA00022475"/>
    </source>
</evidence>
<evidence type="ECO:0000256" key="3">
    <source>
        <dbReference type="ARBA" id="ARBA00022692"/>
    </source>
</evidence>
<keyword evidence="10" id="KW-1185">Reference proteome</keyword>
<evidence type="ECO:0000313" key="9">
    <source>
        <dbReference type="EMBL" id="MBQ0825260.1"/>
    </source>
</evidence>
<dbReference type="InterPro" id="IPR003807">
    <property type="entry name" value="DUF202"/>
</dbReference>
<evidence type="ECO:0000256" key="6">
    <source>
        <dbReference type="SAM" id="MobiDB-lite"/>
    </source>
</evidence>
<name>A0A940XIL5_9ACTN</name>
<dbReference type="InterPro" id="IPR052053">
    <property type="entry name" value="IM_YidH-like"/>
</dbReference>
<feature type="transmembrane region" description="Helical" evidence="7">
    <location>
        <begin position="46"/>
        <end position="66"/>
    </location>
</feature>
<dbReference type="Pfam" id="PF02656">
    <property type="entry name" value="DUF202"/>
    <property type="match status" value="1"/>
</dbReference>
<accession>A0A940XIL5</accession>
<evidence type="ECO:0000259" key="8">
    <source>
        <dbReference type="Pfam" id="PF02656"/>
    </source>
</evidence>
<dbReference type="AlphaFoldDB" id="A0A940XIL5"/>
<evidence type="ECO:0000256" key="7">
    <source>
        <dbReference type="SAM" id="Phobius"/>
    </source>
</evidence>
<dbReference type="RefSeq" id="WP_210867949.1">
    <property type="nucleotide sequence ID" value="NZ_JAGPNL010000001.1"/>
</dbReference>
<dbReference type="EMBL" id="JAGPNL010000001">
    <property type="protein sequence ID" value="MBQ0825260.1"/>
    <property type="molecule type" value="Genomic_DNA"/>
</dbReference>
<keyword evidence="5 7" id="KW-0472">Membrane</keyword>
<evidence type="ECO:0000256" key="4">
    <source>
        <dbReference type="ARBA" id="ARBA00022989"/>
    </source>
</evidence>
<feature type="domain" description="DUF202" evidence="8">
    <location>
        <begin position="37"/>
        <end position="103"/>
    </location>
</feature>
<keyword evidence="2" id="KW-1003">Cell membrane</keyword>
<feature type="compositionally biased region" description="Low complexity" evidence="6">
    <location>
        <begin position="8"/>
        <end position="25"/>
    </location>
</feature>
<proteinExistence type="predicted"/>
<sequence>MTRRRRGAGPAAGRAGAGQADEYGAGDADGGVEPDYRFTLANERTFLAWVRTGVSLLAAAVAVRQLVPPFSVPYAREILAAVCALLAFVIAVRAYPHWRRAQSAIRRGGPLPGSRLLPLLAAVLAAVAAFTTVLVWAGGTA</sequence>
<gene>
    <name evidence="9" type="ORF">J5Y05_01840</name>
</gene>
<feature type="transmembrane region" description="Helical" evidence="7">
    <location>
        <begin position="78"/>
        <end position="95"/>
    </location>
</feature>
<evidence type="ECO:0000256" key="5">
    <source>
        <dbReference type="ARBA" id="ARBA00023136"/>
    </source>
</evidence>
<feature type="transmembrane region" description="Helical" evidence="7">
    <location>
        <begin position="116"/>
        <end position="137"/>
    </location>
</feature>
<evidence type="ECO:0000256" key="1">
    <source>
        <dbReference type="ARBA" id="ARBA00004651"/>
    </source>
</evidence>
<dbReference type="PANTHER" id="PTHR34187">
    <property type="entry name" value="FGR18P"/>
    <property type="match status" value="1"/>
</dbReference>
<organism evidence="9 10">
    <name type="scientific">Streptomyces tagetis</name>
    <dbReference type="NCBI Taxonomy" id="2820809"/>
    <lineage>
        <taxon>Bacteria</taxon>
        <taxon>Bacillati</taxon>
        <taxon>Actinomycetota</taxon>
        <taxon>Actinomycetes</taxon>
        <taxon>Kitasatosporales</taxon>
        <taxon>Streptomycetaceae</taxon>
        <taxon>Streptomyces</taxon>
    </lineage>
</organism>
<dbReference type="Proteomes" id="UP000677875">
    <property type="component" value="Unassembled WGS sequence"/>
</dbReference>